<gene>
    <name evidence="2" type="ORF">MA16_Dca002181</name>
</gene>
<keyword evidence="3" id="KW-1185">Reference proteome</keyword>
<evidence type="ECO:0000313" key="2">
    <source>
        <dbReference type="EMBL" id="PKU86350.1"/>
    </source>
</evidence>
<feature type="compositionally biased region" description="Acidic residues" evidence="1">
    <location>
        <begin position="55"/>
        <end position="66"/>
    </location>
</feature>
<reference evidence="2 3" key="2">
    <citation type="journal article" date="2017" name="Nature">
        <title>The Apostasia genome and the evolution of orchids.</title>
        <authorList>
            <person name="Zhang G.Q."/>
            <person name="Liu K.W."/>
            <person name="Li Z."/>
            <person name="Lohaus R."/>
            <person name="Hsiao Y.Y."/>
            <person name="Niu S.C."/>
            <person name="Wang J.Y."/>
            <person name="Lin Y.C."/>
            <person name="Xu Q."/>
            <person name="Chen L.J."/>
            <person name="Yoshida K."/>
            <person name="Fujiwara S."/>
            <person name="Wang Z.W."/>
            <person name="Zhang Y.Q."/>
            <person name="Mitsuda N."/>
            <person name="Wang M."/>
            <person name="Liu G.H."/>
            <person name="Pecoraro L."/>
            <person name="Huang H.X."/>
            <person name="Xiao X.J."/>
            <person name="Lin M."/>
            <person name="Wu X.Y."/>
            <person name="Wu W.L."/>
            <person name="Chen Y.Y."/>
            <person name="Chang S.B."/>
            <person name="Sakamoto S."/>
            <person name="Ohme-Takagi M."/>
            <person name="Yagi M."/>
            <person name="Zeng S.J."/>
            <person name="Shen C.Y."/>
            <person name="Yeh C.M."/>
            <person name="Luo Y.B."/>
            <person name="Tsai W.C."/>
            <person name="Van de Peer Y."/>
            <person name="Liu Z.J."/>
        </authorList>
    </citation>
    <scope>NUCLEOTIDE SEQUENCE [LARGE SCALE GENOMIC DNA]</scope>
    <source>
        <tissue evidence="2">The whole plant</tissue>
    </source>
</reference>
<name>A0A2I0XEM4_9ASPA</name>
<feature type="region of interest" description="Disordered" evidence="1">
    <location>
        <begin position="15"/>
        <end position="37"/>
    </location>
</feature>
<organism evidence="2 3">
    <name type="scientific">Dendrobium catenatum</name>
    <dbReference type="NCBI Taxonomy" id="906689"/>
    <lineage>
        <taxon>Eukaryota</taxon>
        <taxon>Viridiplantae</taxon>
        <taxon>Streptophyta</taxon>
        <taxon>Embryophyta</taxon>
        <taxon>Tracheophyta</taxon>
        <taxon>Spermatophyta</taxon>
        <taxon>Magnoliopsida</taxon>
        <taxon>Liliopsida</taxon>
        <taxon>Asparagales</taxon>
        <taxon>Orchidaceae</taxon>
        <taxon>Epidendroideae</taxon>
        <taxon>Malaxideae</taxon>
        <taxon>Dendrobiinae</taxon>
        <taxon>Dendrobium</taxon>
    </lineage>
</organism>
<dbReference type="EMBL" id="KZ501954">
    <property type="protein sequence ID" value="PKU86350.1"/>
    <property type="molecule type" value="Genomic_DNA"/>
</dbReference>
<reference evidence="2 3" key="1">
    <citation type="journal article" date="2016" name="Sci. Rep.">
        <title>The Dendrobium catenatum Lindl. genome sequence provides insights into polysaccharide synthase, floral development and adaptive evolution.</title>
        <authorList>
            <person name="Zhang G.Q."/>
            <person name="Xu Q."/>
            <person name="Bian C."/>
            <person name="Tsai W.C."/>
            <person name="Yeh C.M."/>
            <person name="Liu K.W."/>
            <person name="Yoshida K."/>
            <person name="Zhang L.S."/>
            <person name="Chang S.B."/>
            <person name="Chen F."/>
            <person name="Shi Y."/>
            <person name="Su Y.Y."/>
            <person name="Zhang Y.Q."/>
            <person name="Chen L.J."/>
            <person name="Yin Y."/>
            <person name="Lin M."/>
            <person name="Huang H."/>
            <person name="Deng H."/>
            <person name="Wang Z.W."/>
            <person name="Zhu S.L."/>
            <person name="Zhao X."/>
            <person name="Deng C."/>
            <person name="Niu S.C."/>
            <person name="Huang J."/>
            <person name="Wang M."/>
            <person name="Liu G.H."/>
            <person name="Yang H.J."/>
            <person name="Xiao X.J."/>
            <person name="Hsiao Y.Y."/>
            <person name="Wu W.L."/>
            <person name="Chen Y.Y."/>
            <person name="Mitsuda N."/>
            <person name="Ohme-Takagi M."/>
            <person name="Luo Y.B."/>
            <person name="Van de Peer Y."/>
            <person name="Liu Z.J."/>
        </authorList>
    </citation>
    <scope>NUCLEOTIDE SEQUENCE [LARGE SCALE GENOMIC DNA]</scope>
    <source>
        <tissue evidence="2">The whole plant</tissue>
    </source>
</reference>
<accession>A0A2I0XEM4</accession>
<feature type="region of interest" description="Disordered" evidence="1">
    <location>
        <begin position="49"/>
        <end position="73"/>
    </location>
</feature>
<evidence type="ECO:0000313" key="3">
    <source>
        <dbReference type="Proteomes" id="UP000233837"/>
    </source>
</evidence>
<dbReference type="GO" id="GO:0005886">
    <property type="term" value="C:plasma membrane"/>
    <property type="evidence" value="ECO:0007669"/>
    <property type="project" value="InterPro"/>
</dbReference>
<dbReference type="Proteomes" id="UP000233837">
    <property type="component" value="Unassembled WGS sequence"/>
</dbReference>
<dbReference type="InterPro" id="IPR039619">
    <property type="entry name" value="MAKR2/5"/>
</dbReference>
<evidence type="ECO:0000256" key="1">
    <source>
        <dbReference type="SAM" id="MobiDB-lite"/>
    </source>
</evidence>
<dbReference type="PANTHER" id="PTHR33929">
    <property type="entry name" value="MEMBRANE-ASSOCIATED KINASE REGULATOR 2-RELATED"/>
    <property type="match status" value="1"/>
</dbReference>
<sequence>MEFFCLPIFWKAAGNTPASVTSPKSLPPPKTEDLVRDDEGPFFDLEFILPKENSGEENDSDSEDEDKDSRDKELKFNATLPENCNIPLEPKPELASAPFISSSRLSAYKFYTKCKLKEVPVASLFNSVGFSMTSEKQNSSNSVELVQKYLRKIKHLHVRVSKSKAEGAMEKTGEKSQKLAMPERLRFVCERLGRCKSFSSTEATVLSPRRRDDSLQMRRDDSLQVQRDGIRSAIVHYIEERSRG</sequence>
<dbReference type="AlphaFoldDB" id="A0A2I0XEM4"/>
<dbReference type="PANTHER" id="PTHR33929:SF1">
    <property type="entry name" value="MEMBRANE-ASSOCIATED KINASE REGULATOR 2-RELATED"/>
    <property type="match status" value="1"/>
</dbReference>
<protein>
    <submittedName>
        <fullName evidence="2">Uncharacterized protein</fullName>
    </submittedName>
</protein>
<proteinExistence type="predicted"/>